<dbReference type="Proteomes" id="UP000644588">
    <property type="component" value="Unassembled WGS sequence"/>
</dbReference>
<dbReference type="Proteomes" id="UP000075573">
    <property type="component" value="Unassembled WGS sequence"/>
</dbReference>
<reference evidence="5" key="2">
    <citation type="submission" date="2020-04" db="EMBL/GenBank/DDBJ databases">
        <title>Description of novel Gluconacetobacter.</title>
        <authorList>
            <person name="Sombolestani A."/>
        </authorList>
    </citation>
    <scope>NUCLEOTIDE SEQUENCE [LARGE SCALE GENOMIC DNA]</scope>
    <source>
        <strain evidence="5">R-71646</strain>
    </source>
</reference>
<evidence type="ECO:0000313" key="5">
    <source>
        <dbReference type="Proteomes" id="UP000644588"/>
    </source>
</evidence>
<reference evidence="3 5" key="4">
    <citation type="submission" date="2020-11" db="EMBL/GenBank/DDBJ databases">
        <title>Description of novel Gluconobacter species.</title>
        <authorList>
            <person name="Cleenwerck I."/>
            <person name="Cnockaert M."/>
            <person name="Borremans W."/>
            <person name="Wieme A.D."/>
            <person name="De Vuyst L."/>
            <person name="Vandamme P."/>
        </authorList>
    </citation>
    <scope>NUCLEOTIDE SEQUENCE [LARGE SCALE GENOMIC DNA]</scope>
    <source>
        <strain evidence="3 5">R-71646</strain>
    </source>
</reference>
<evidence type="ECO:0000313" key="3">
    <source>
        <dbReference type="EMBL" id="MBF0883616.1"/>
    </source>
</evidence>
<feature type="transmembrane region" description="Helical" evidence="1">
    <location>
        <begin position="74"/>
        <end position="91"/>
    </location>
</feature>
<dbReference type="GeneID" id="56905745"/>
<keyword evidence="1" id="KW-0472">Membrane</keyword>
<dbReference type="AlphaFoldDB" id="A0A149R1N4"/>
<sequence>MSRKSVKDNIEVATETTQAQIDSLRDQLQELLNNRINPALLDAADRTDHAVANARKITDHEIENVSTRVRARPIAAVLISAVVGFFAGRFSK</sequence>
<protein>
    <recommendedName>
        <fullName evidence="6">DUF883 domain-containing protein</fullName>
    </recommendedName>
</protein>
<evidence type="ECO:0000256" key="1">
    <source>
        <dbReference type="SAM" id="Phobius"/>
    </source>
</evidence>
<accession>A0A149R1N4</accession>
<organism evidence="2 4">
    <name type="scientific">Gluconobacter potus</name>
    <dbReference type="NCBI Taxonomy" id="2724927"/>
    <lineage>
        <taxon>Bacteria</taxon>
        <taxon>Pseudomonadati</taxon>
        <taxon>Pseudomonadota</taxon>
        <taxon>Alphaproteobacteria</taxon>
        <taxon>Acetobacterales</taxon>
        <taxon>Acetobacteraceae</taxon>
        <taxon>Gluconobacter</taxon>
    </lineage>
</organism>
<comment type="caution">
    <text evidence="2">The sequence shown here is derived from an EMBL/GenBank/DDBJ whole genome shotgun (WGS) entry which is preliminary data.</text>
</comment>
<dbReference type="PATRIC" id="fig|442.10.peg.2415"/>
<evidence type="ECO:0008006" key="6">
    <source>
        <dbReference type="Google" id="ProtNLM"/>
    </source>
</evidence>
<evidence type="ECO:0000313" key="2">
    <source>
        <dbReference type="EMBL" id="KXV03442.1"/>
    </source>
</evidence>
<proteinExistence type="predicted"/>
<dbReference type="RefSeq" id="WP_024717271.1">
    <property type="nucleotide sequence ID" value="NZ_JABCQF010000010.1"/>
</dbReference>
<keyword evidence="1" id="KW-1133">Transmembrane helix</keyword>
<keyword evidence="1" id="KW-0812">Transmembrane</keyword>
<reference evidence="2 4" key="1">
    <citation type="submission" date="2015-06" db="EMBL/GenBank/DDBJ databases">
        <title>Improved classification and identification of acetic acid bacteria using matrix-assisted laser desorption/ionization time-of-flight mass spectrometry; Gluconobacter nephelii and Gluconobacter uchimurae are later heterotypic synonyms of Gluconobacter japonicus and Gluconobacter oxydans, respectively.</title>
        <authorList>
            <person name="Li L."/>
            <person name="Cleenwerck I."/>
            <person name="De Vuyst L."/>
            <person name="Vandamme P."/>
        </authorList>
    </citation>
    <scope>NUCLEOTIDE SEQUENCE [LARGE SCALE GENOMIC DNA]</scope>
    <source>
        <strain evidence="2 4">LMG 1764</strain>
    </source>
</reference>
<keyword evidence="5" id="KW-1185">Reference proteome</keyword>
<name>A0A149R1N4_9PROT</name>
<reference evidence="3" key="3">
    <citation type="submission" date="2020-04" db="EMBL/GenBank/DDBJ databases">
        <authorList>
            <person name="Sombolestani A."/>
        </authorList>
    </citation>
    <scope>NUCLEOTIDE SEQUENCE</scope>
    <source>
        <strain evidence="3">R-71646</strain>
    </source>
</reference>
<dbReference type="EMBL" id="JABCQF010000010">
    <property type="protein sequence ID" value="MBF0883616.1"/>
    <property type="molecule type" value="Genomic_DNA"/>
</dbReference>
<gene>
    <name evidence="2" type="ORF">AD929_00795</name>
    <name evidence="3" type="ORF">HKD31_12820</name>
</gene>
<dbReference type="EMBL" id="LHZB01000061">
    <property type="protein sequence ID" value="KXV03442.1"/>
    <property type="molecule type" value="Genomic_DNA"/>
</dbReference>
<evidence type="ECO:0000313" key="4">
    <source>
        <dbReference type="Proteomes" id="UP000075573"/>
    </source>
</evidence>